<dbReference type="AlphaFoldDB" id="A0A6A6GUX6"/>
<keyword evidence="2" id="KW-1185">Reference proteome</keyword>
<dbReference type="Proteomes" id="UP000800092">
    <property type="component" value="Unassembled WGS sequence"/>
</dbReference>
<proteinExistence type="predicted"/>
<gene>
    <name evidence="1" type="ORF">EV356DRAFT_377323</name>
</gene>
<evidence type="ECO:0000313" key="2">
    <source>
        <dbReference type="Proteomes" id="UP000800092"/>
    </source>
</evidence>
<protein>
    <submittedName>
        <fullName evidence="1">Uncharacterized protein</fullName>
    </submittedName>
</protein>
<dbReference type="EMBL" id="ML991859">
    <property type="protein sequence ID" value="KAF2229602.1"/>
    <property type="molecule type" value="Genomic_DNA"/>
</dbReference>
<evidence type="ECO:0000313" key="1">
    <source>
        <dbReference type="EMBL" id="KAF2229602.1"/>
    </source>
</evidence>
<sequence length="107" mass="11833">MRLQILVPYLSCGRQILSFSCVDIHVSRAKGNALKSPVFHGVPEPYPPVDFQLSSSPSSTNHMSIRVFLSHLLVISWWHGILLCADNQTATSAPQSRVSISAMLSIW</sequence>
<reference evidence="1" key="1">
    <citation type="journal article" date="2020" name="Stud. Mycol.">
        <title>101 Dothideomycetes genomes: a test case for predicting lifestyles and emergence of pathogens.</title>
        <authorList>
            <person name="Haridas S."/>
            <person name="Albert R."/>
            <person name="Binder M."/>
            <person name="Bloem J."/>
            <person name="Labutti K."/>
            <person name="Salamov A."/>
            <person name="Andreopoulos B."/>
            <person name="Baker S."/>
            <person name="Barry K."/>
            <person name="Bills G."/>
            <person name="Bluhm B."/>
            <person name="Cannon C."/>
            <person name="Castanera R."/>
            <person name="Culley D."/>
            <person name="Daum C."/>
            <person name="Ezra D."/>
            <person name="Gonzalez J."/>
            <person name="Henrissat B."/>
            <person name="Kuo A."/>
            <person name="Liang C."/>
            <person name="Lipzen A."/>
            <person name="Lutzoni F."/>
            <person name="Magnuson J."/>
            <person name="Mondo S."/>
            <person name="Nolan M."/>
            <person name="Ohm R."/>
            <person name="Pangilinan J."/>
            <person name="Park H.-J."/>
            <person name="Ramirez L."/>
            <person name="Alfaro M."/>
            <person name="Sun H."/>
            <person name="Tritt A."/>
            <person name="Yoshinaga Y."/>
            <person name="Zwiers L.-H."/>
            <person name="Turgeon B."/>
            <person name="Goodwin S."/>
            <person name="Spatafora J."/>
            <person name="Crous P."/>
            <person name="Grigoriev I."/>
        </authorList>
    </citation>
    <scope>NUCLEOTIDE SEQUENCE</scope>
    <source>
        <strain evidence="1">Tuck. ex Michener</strain>
    </source>
</reference>
<name>A0A6A6GUX6_VIRVR</name>
<organism evidence="1 2">
    <name type="scientific">Viridothelium virens</name>
    <name type="common">Speckled blister lichen</name>
    <name type="synonym">Trypethelium virens</name>
    <dbReference type="NCBI Taxonomy" id="1048519"/>
    <lineage>
        <taxon>Eukaryota</taxon>
        <taxon>Fungi</taxon>
        <taxon>Dikarya</taxon>
        <taxon>Ascomycota</taxon>
        <taxon>Pezizomycotina</taxon>
        <taxon>Dothideomycetes</taxon>
        <taxon>Dothideomycetes incertae sedis</taxon>
        <taxon>Trypetheliales</taxon>
        <taxon>Trypetheliaceae</taxon>
        <taxon>Viridothelium</taxon>
    </lineage>
</organism>
<accession>A0A6A6GUX6</accession>